<gene>
    <name evidence="2" type="ORF">FSB_LOCUS43158</name>
</gene>
<evidence type="ECO:0000313" key="2">
    <source>
        <dbReference type="EMBL" id="SPD15276.1"/>
    </source>
</evidence>
<dbReference type="AlphaFoldDB" id="A0A2N9HM94"/>
<protein>
    <submittedName>
        <fullName evidence="2">Uncharacterized protein</fullName>
    </submittedName>
</protein>
<name>A0A2N9HM94_FAGSY</name>
<organism evidence="2">
    <name type="scientific">Fagus sylvatica</name>
    <name type="common">Beechnut</name>
    <dbReference type="NCBI Taxonomy" id="28930"/>
    <lineage>
        <taxon>Eukaryota</taxon>
        <taxon>Viridiplantae</taxon>
        <taxon>Streptophyta</taxon>
        <taxon>Embryophyta</taxon>
        <taxon>Tracheophyta</taxon>
        <taxon>Spermatophyta</taxon>
        <taxon>Magnoliopsida</taxon>
        <taxon>eudicotyledons</taxon>
        <taxon>Gunneridae</taxon>
        <taxon>Pentapetalae</taxon>
        <taxon>rosids</taxon>
        <taxon>fabids</taxon>
        <taxon>Fagales</taxon>
        <taxon>Fagaceae</taxon>
        <taxon>Fagus</taxon>
    </lineage>
</organism>
<sequence>MAPGSRGAGAVFVCFSGEDSGQTGDAFGEPRVPRRSRSRYLSNAPGLADQLVASRKDSAREGGCSDSRESELGLVRYGPANRGHRGVFGPLEDIFPIGIPARPGKFLAIREFHVVHECVFFPTCPGLADQLVASQEDSARKRGNVGGKIPEFSAQPHFVGLFSRAWPCTEANLGSQDMILRTEANGREAGQFDSAFGLVKRSGQTLVKLGQPWSNLVEFGQSSPNSGKGIPDRILRVSGHGGPWSSRKRLGQTWSNLVNPSRTWSNFGKMCPGPSFWGYLMWRAFVGSGRLGSGCLVLRADTRENPVVPFGVFFIQQGHQGPYLLPRYCPGQALRTNRGPTGHTAGYAPVPQSGTSHVSPVDGPGGASNGVMCPCSFKVWNRHFHEARSLARLNWSSSSFNLNHVHFSSRMVGQGLLAIFHRMPHFSKVEITGQILVEVSPLWAVVRPWDNGASEVLGPGAGVGVGIGVGMGCIGCIVKGRACSGRLFSPPLSILLEGLVTLLLHSLEIEPIRRYLGVEAILDQEGICQLLPMRDLLQASFPSDFGGVGGLGGVGGGGVVLAWGCPSGHLVVAYQQKDGLSHYQNSTSLSALGSILKDFWEPASVDVRVILLVENDKTMYIRPYIELRTPRARVVCMGMDNVVILSLYQAMTRKQRLDVHSVGLYQSPHRKLKGIGSPGNHFHASLDPHKCGGREVDFHDPGPRYKGFVVEPIPARLPPESGFDPKVQ</sequence>
<evidence type="ECO:0000256" key="1">
    <source>
        <dbReference type="SAM" id="MobiDB-lite"/>
    </source>
</evidence>
<dbReference type="EMBL" id="OIVN01004068">
    <property type="protein sequence ID" value="SPD15276.1"/>
    <property type="molecule type" value="Genomic_DNA"/>
</dbReference>
<proteinExistence type="predicted"/>
<reference evidence="2" key="1">
    <citation type="submission" date="2018-02" db="EMBL/GenBank/DDBJ databases">
        <authorList>
            <person name="Cohen D.B."/>
            <person name="Kent A.D."/>
        </authorList>
    </citation>
    <scope>NUCLEOTIDE SEQUENCE</scope>
</reference>
<accession>A0A2N9HM94</accession>
<feature type="region of interest" description="Disordered" evidence="1">
    <location>
        <begin position="18"/>
        <end position="40"/>
    </location>
</feature>